<dbReference type="AlphaFoldDB" id="A0A8H4XGU1"/>
<dbReference type="PANTHER" id="PTHR43415:SF3">
    <property type="entry name" value="GNAT-FAMILY ACETYLTRANSFERASE"/>
    <property type="match status" value="1"/>
</dbReference>
<proteinExistence type="predicted"/>
<accession>A0A8H4XGU1</accession>
<feature type="domain" description="N-acetyltransferase" evidence="1">
    <location>
        <begin position="62"/>
        <end position="196"/>
    </location>
</feature>
<dbReference type="Pfam" id="PF00583">
    <property type="entry name" value="Acetyltransf_1"/>
    <property type="match status" value="1"/>
</dbReference>
<protein>
    <recommendedName>
        <fullName evidence="1">N-acetyltransferase domain-containing protein</fullName>
    </recommendedName>
</protein>
<name>A0A8H4XGU1_9HYPO</name>
<dbReference type="Gene3D" id="3.40.630.30">
    <property type="match status" value="1"/>
</dbReference>
<dbReference type="GO" id="GO:0016747">
    <property type="term" value="F:acyltransferase activity, transferring groups other than amino-acyl groups"/>
    <property type="evidence" value="ECO:0007669"/>
    <property type="project" value="InterPro"/>
</dbReference>
<gene>
    <name evidence="2" type="ORF">FZEAL_9111</name>
</gene>
<dbReference type="InterPro" id="IPR016181">
    <property type="entry name" value="Acyl_CoA_acyltransferase"/>
</dbReference>
<dbReference type="EMBL" id="JABEYC010000825">
    <property type="protein sequence ID" value="KAF4973925.1"/>
    <property type="molecule type" value="Genomic_DNA"/>
</dbReference>
<evidence type="ECO:0000259" key="1">
    <source>
        <dbReference type="PROSITE" id="PS51186"/>
    </source>
</evidence>
<reference evidence="2" key="1">
    <citation type="journal article" date="2020" name="BMC Genomics">
        <title>Correction to: Identification and distribution of gene clusters required for synthesis of sphingolipid metabolism inhibitors in diverse species of the filamentous fungus Fusarium.</title>
        <authorList>
            <person name="Kim H.S."/>
            <person name="Lohmar J.M."/>
            <person name="Busman M."/>
            <person name="Brown D.W."/>
            <person name="Naumann T.A."/>
            <person name="Divon H.H."/>
            <person name="Lysoe E."/>
            <person name="Uhlig S."/>
            <person name="Proctor R.H."/>
        </authorList>
    </citation>
    <scope>NUCLEOTIDE SEQUENCE</scope>
    <source>
        <strain evidence="2">NRRL 22465</strain>
    </source>
</reference>
<keyword evidence="3" id="KW-1185">Reference proteome</keyword>
<evidence type="ECO:0000313" key="2">
    <source>
        <dbReference type="EMBL" id="KAF4973925.1"/>
    </source>
</evidence>
<evidence type="ECO:0000313" key="3">
    <source>
        <dbReference type="Proteomes" id="UP000635477"/>
    </source>
</evidence>
<comment type="caution">
    <text evidence="2">The sequence shown here is derived from an EMBL/GenBank/DDBJ whole genome shotgun (WGS) entry which is preliminary data.</text>
</comment>
<sequence>MSTMITDELATAFSSKRLLYRAVGNNEADKRFLYTQIVNNPINTALSDLTLVLPRSEGAAEKLIEGLSKATMGLMVCLREESSPGEDGMDKTDMPPTEPIPIGFVVLGWGGTPFDHARHRSTSIGIYLAVSYQGRGYGTEIINWTLDWAFRHGGYHRVGIRTVSYNVRAQHLYKKLGFVEEGRNRESHWYDRKWHDTVSYGLLEGEWENIRGPQGTL</sequence>
<dbReference type="PROSITE" id="PS51186">
    <property type="entry name" value="GNAT"/>
    <property type="match status" value="1"/>
</dbReference>
<dbReference type="CDD" id="cd04301">
    <property type="entry name" value="NAT_SF"/>
    <property type="match status" value="1"/>
</dbReference>
<dbReference type="PANTHER" id="PTHR43415">
    <property type="entry name" value="SPERMIDINE N(1)-ACETYLTRANSFERASE"/>
    <property type="match status" value="1"/>
</dbReference>
<dbReference type="InterPro" id="IPR000182">
    <property type="entry name" value="GNAT_dom"/>
</dbReference>
<dbReference type="OrthoDB" id="64477at2759"/>
<organism evidence="2 3">
    <name type="scientific">Fusarium zealandicum</name>
    <dbReference type="NCBI Taxonomy" id="1053134"/>
    <lineage>
        <taxon>Eukaryota</taxon>
        <taxon>Fungi</taxon>
        <taxon>Dikarya</taxon>
        <taxon>Ascomycota</taxon>
        <taxon>Pezizomycotina</taxon>
        <taxon>Sordariomycetes</taxon>
        <taxon>Hypocreomycetidae</taxon>
        <taxon>Hypocreales</taxon>
        <taxon>Nectriaceae</taxon>
        <taxon>Fusarium</taxon>
        <taxon>Fusarium staphyleae species complex</taxon>
    </lineage>
</organism>
<dbReference type="SUPFAM" id="SSF55729">
    <property type="entry name" value="Acyl-CoA N-acyltransferases (Nat)"/>
    <property type="match status" value="1"/>
</dbReference>
<reference evidence="2" key="2">
    <citation type="submission" date="2020-05" db="EMBL/GenBank/DDBJ databases">
        <authorList>
            <person name="Kim H.-S."/>
            <person name="Proctor R.H."/>
            <person name="Brown D.W."/>
        </authorList>
    </citation>
    <scope>NUCLEOTIDE SEQUENCE</scope>
    <source>
        <strain evidence="2">NRRL 22465</strain>
    </source>
</reference>
<dbReference type="Proteomes" id="UP000635477">
    <property type="component" value="Unassembled WGS sequence"/>
</dbReference>